<dbReference type="SUPFAM" id="SSF51569">
    <property type="entry name" value="Aldolase"/>
    <property type="match status" value="1"/>
</dbReference>
<dbReference type="InterPro" id="IPR020624">
    <property type="entry name" value="Schiff_base-form_aldolases_CS"/>
</dbReference>
<dbReference type="PROSITE" id="PS00665">
    <property type="entry name" value="DHDPS_1"/>
    <property type="match status" value="1"/>
</dbReference>
<keyword evidence="9 12" id="KW-0456">Lyase</keyword>
<evidence type="ECO:0000256" key="5">
    <source>
        <dbReference type="ARBA" id="ARBA00022490"/>
    </source>
</evidence>
<dbReference type="HAMAP" id="MF_00418">
    <property type="entry name" value="DapA"/>
    <property type="match status" value="1"/>
</dbReference>
<dbReference type="NCBIfam" id="TIGR00674">
    <property type="entry name" value="dapA"/>
    <property type="match status" value="1"/>
</dbReference>
<keyword evidence="7 12" id="KW-0220">Diaminopimelate biosynthesis</keyword>
<evidence type="ECO:0000256" key="13">
    <source>
        <dbReference type="PIRNR" id="PIRNR001365"/>
    </source>
</evidence>
<evidence type="ECO:0000256" key="11">
    <source>
        <dbReference type="ARBA" id="ARBA00047836"/>
    </source>
</evidence>
<protein>
    <recommendedName>
        <fullName evidence="4 12">4-hydroxy-tetrahydrodipicolinate synthase</fullName>
        <shortName evidence="12">HTPA synthase</shortName>
        <ecNumber evidence="4 12">4.3.3.7</ecNumber>
    </recommendedName>
</protein>
<evidence type="ECO:0000256" key="10">
    <source>
        <dbReference type="ARBA" id="ARBA00023270"/>
    </source>
</evidence>
<evidence type="ECO:0000256" key="6">
    <source>
        <dbReference type="ARBA" id="ARBA00022605"/>
    </source>
</evidence>
<comment type="catalytic activity">
    <reaction evidence="11 12">
        <text>L-aspartate 4-semialdehyde + pyruvate = (2S,4S)-4-hydroxy-2,3,4,5-tetrahydrodipicolinate + H2O + H(+)</text>
        <dbReference type="Rhea" id="RHEA:34171"/>
        <dbReference type="ChEBI" id="CHEBI:15361"/>
        <dbReference type="ChEBI" id="CHEBI:15377"/>
        <dbReference type="ChEBI" id="CHEBI:15378"/>
        <dbReference type="ChEBI" id="CHEBI:67139"/>
        <dbReference type="ChEBI" id="CHEBI:537519"/>
        <dbReference type="EC" id="4.3.3.7"/>
    </reaction>
</comment>
<dbReference type="PANTHER" id="PTHR12128">
    <property type="entry name" value="DIHYDRODIPICOLINATE SYNTHASE"/>
    <property type="match status" value="1"/>
</dbReference>
<organism evidence="14 15">
    <name type="scientific">Psychrilyobacter piezotolerans</name>
    <dbReference type="NCBI Taxonomy" id="2293438"/>
    <lineage>
        <taxon>Bacteria</taxon>
        <taxon>Fusobacteriati</taxon>
        <taxon>Fusobacteriota</taxon>
        <taxon>Fusobacteriia</taxon>
        <taxon>Fusobacteriales</taxon>
        <taxon>Fusobacteriaceae</taxon>
        <taxon>Psychrilyobacter</taxon>
    </lineage>
</organism>
<reference evidence="14 15" key="1">
    <citation type="submission" date="2018-08" db="EMBL/GenBank/DDBJ databases">
        <title>Draft genome sequence of Psychrilyobacter sp. strain SD5 isolated from Black Sea water.</title>
        <authorList>
            <person name="Yadav S."/>
            <person name="Villanueva L."/>
            <person name="Damste J.S.S."/>
        </authorList>
    </citation>
    <scope>NUCLEOTIDE SEQUENCE [LARGE SCALE GENOMIC DNA]</scope>
    <source>
        <strain evidence="14 15">SD5</strain>
    </source>
</reference>
<comment type="function">
    <text evidence="1 12">Catalyzes the condensation of (S)-aspartate-beta-semialdehyde [(S)-ASA] and pyruvate to 4-hydroxy-tetrahydrodipicolinate (HTPA).</text>
</comment>
<comment type="subcellular location">
    <subcellularLocation>
        <location evidence="12">Cytoplasm</location>
    </subcellularLocation>
</comment>
<evidence type="ECO:0000313" key="14">
    <source>
        <dbReference type="EMBL" id="REI40840.1"/>
    </source>
</evidence>
<evidence type="ECO:0000256" key="1">
    <source>
        <dbReference type="ARBA" id="ARBA00003294"/>
    </source>
</evidence>
<dbReference type="InterPro" id="IPR002220">
    <property type="entry name" value="DapA-like"/>
</dbReference>
<keyword evidence="5 12" id="KW-0963">Cytoplasm</keyword>
<keyword evidence="6 12" id="KW-0028">Amino-acid biosynthesis</keyword>
<evidence type="ECO:0000313" key="15">
    <source>
        <dbReference type="Proteomes" id="UP000263486"/>
    </source>
</evidence>
<accession>A0ABX9KGF0</accession>
<evidence type="ECO:0000256" key="2">
    <source>
        <dbReference type="ARBA" id="ARBA00005120"/>
    </source>
</evidence>
<dbReference type="SMART" id="SM01130">
    <property type="entry name" value="DHDPS"/>
    <property type="match status" value="1"/>
</dbReference>
<dbReference type="EMBL" id="QUAJ01000015">
    <property type="protein sequence ID" value="REI40840.1"/>
    <property type="molecule type" value="Genomic_DNA"/>
</dbReference>
<comment type="caution">
    <text evidence="12">Was originally thought to be a dihydrodipicolinate synthase (DHDPS), catalyzing the condensation of (S)-aspartate-beta-semialdehyde [(S)-ASA] and pyruvate to dihydrodipicolinate (DHDP). However, it was shown in E.coli that the product of the enzymatic reaction is not dihydrodipicolinate but in fact (4S)-4-hydroxy-2,3,4,5-tetrahydro-(2S)-dipicolinic acid (HTPA), and that the consecutive dehydration reaction leading to DHDP is not spontaneous but catalyzed by DapB.</text>
</comment>
<proteinExistence type="inferred from homology"/>
<sequence>MGIFKGSGVALITPFNEDMSINYTKLEELIEWHIENKTDALIIAGTTGEASTLTDEEHIELVGRSVEIVRGRIPVIAGSGSNDTRHGIKLGLECERAGADGLLIVTPYYNKTNRQGLINHYTAIADRVNIPIILYNVPGRTGMNIPVDVVVELSAHKNIVGIKEASGDISYLAEIARVCENDFSIYSGNDDIIVPVLSLGGVGVISVLANVMPLETHNLVMSYLEGDLTKSRDLQLSLNAFVNSLFIETNPIPVKSAMNLMNLKVGGVRQPLWEMSSESLELLKIEMGKLNLI</sequence>
<feature type="active site" description="Proton donor/acceptor" evidence="12">
    <location>
        <position position="135"/>
    </location>
</feature>
<dbReference type="PANTHER" id="PTHR12128:SF66">
    <property type="entry name" value="4-HYDROXY-2-OXOGLUTARATE ALDOLASE, MITOCHONDRIAL"/>
    <property type="match status" value="1"/>
</dbReference>
<comment type="subunit">
    <text evidence="12">Homotetramer; dimer of dimers.</text>
</comment>
<dbReference type="Pfam" id="PF00701">
    <property type="entry name" value="DHDPS"/>
    <property type="match status" value="1"/>
</dbReference>
<dbReference type="PROSITE" id="PS00666">
    <property type="entry name" value="DHDPS_2"/>
    <property type="match status" value="1"/>
</dbReference>
<evidence type="ECO:0000256" key="12">
    <source>
        <dbReference type="HAMAP-Rule" id="MF_00418"/>
    </source>
</evidence>
<comment type="pathway">
    <text evidence="2 12">Amino-acid biosynthesis; L-lysine biosynthesis via DAP pathway; (S)-tetrahydrodipicolinate from L-aspartate: step 3/4.</text>
</comment>
<dbReference type="InterPro" id="IPR020625">
    <property type="entry name" value="Schiff_base-form_aldolases_AS"/>
</dbReference>
<dbReference type="InterPro" id="IPR013785">
    <property type="entry name" value="Aldolase_TIM"/>
</dbReference>
<evidence type="ECO:0000256" key="3">
    <source>
        <dbReference type="ARBA" id="ARBA00007592"/>
    </source>
</evidence>
<dbReference type="Proteomes" id="UP000263486">
    <property type="component" value="Unassembled WGS sequence"/>
</dbReference>
<gene>
    <name evidence="12" type="primary">dapA</name>
    <name evidence="14" type="ORF">DYH56_09235</name>
</gene>
<evidence type="ECO:0000256" key="4">
    <source>
        <dbReference type="ARBA" id="ARBA00012086"/>
    </source>
</evidence>
<evidence type="ECO:0000256" key="7">
    <source>
        <dbReference type="ARBA" id="ARBA00022915"/>
    </source>
</evidence>
<name>A0ABX9KGF0_9FUSO</name>
<dbReference type="PRINTS" id="PR00146">
    <property type="entry name" value="DHPICSNTHASE"/>
</dbReference>
<dbReference type="CDD" id="cd00950">
    <property type="entry name" value="DHDPS"/>
    <property type="match status" value="1"/>
</dbReference>
<keyword evidence="15" id="KW-1185">Reference proteome</keyword>
<feature type="active site" description="Schiff-base intermediate with substrate" evidence="12">
    <location>
        <position position="163"/>
    </location>
</feature>
<evidence type="ECO:0000256" key="8">
    <source>
        <dbReference type="ARBA" id="ARBA00023154"/>
    </source>
</evidence>
<comment type="similarity">
    <text evidence="3 12 13">Belongs to the DapA family.</text>
</comment>
<dbReference type="InterPro" id="IPR005263">
    <property type="entry name" value="DapA"/>
</dbReference>
<evidence type="ECO:0000256" key="9">
    <source>
        <dbReference type="ARBA" id="ARBA00023239"/>
    </source>
</evidence>
<keyword evidence="10 12" id="KW-0704">Schiff base</keyword>
<dbReference type="GO" id="GO:0008840">
    <property type="term" value="F:4-hydroxy-tetrahydrodipicolinate synthase activity"/>
    <property type="evidence" value="ECO:0007669"/>
    <property type="project" value="UniProtKB-EC"/>
</dbReference>
<feature type="binding site" evidence="12">
    <location>
        <position position="47"/>
    </location>
    <ligand>
        <name>pyruvate</name>
        <dbReference type="ChEBI" id="CHEBI:15361"/>
    </ligand>
</feature>
<comment type="caution">
    <text evidence="14">The sequence shown here is derived from an EMBL/GenBank/DDBJ whole genome shotgun (WGS) entry which is preliminary data.</text>
</comment>
<feature type="binding site" evidence="12">
    <location>
        <position position="205"/>
    </location>
    <ligand>
        <name>pyruvate</name>
        <dbReference type="ChEBI" id="CHEBI:15361"/>
    </ligand>
</feature>
<dbReference type="RefSeq" id="WP_114642579.1">
    <property type="nucleotide sequence ID" value="NZ_JAACIO010000016.1"/>
</dbReference>
<keyword evidence="8 12" id="KW-0457">Lysine biosynthesis</keyword>
<feature type="site" description="Part of a proton relay during catalysis" evidence="12">
    <location>
        <position position="109"/>
    </location>
</feature>
<feature type="site" description="Part of a proton relay during catalysis" evidence="12">
    <location>
        <position position="46"/>
    </location>
</feature>
<dbReference type="EC" id="4.3.3.7" evidence="4 12"/>
<dbReference type="Gene3D" id="3.20.20.70">
    <property type="entry name" value="Aldolase class I"/>
    <property type="match status" value="1"/>
</dbReference>
<dbReference type="PIRSF" id="PIRSF001365">
    <property type="entry name" value="DHDPS"/>
    <property type="match status" value="1"/>
</dbReference>